<gene>
    <name evidence="2" type="ORF">CAPTEDRAFT_225399</name>
</gene>
<reference evidence="4" key="1">
    <citation type="submission" date="2012-12" db="EMBL/GenBank/DDBJ databases">
        <authorList>
            <person name="Hellsten U."/>
            <person name="Grimwood J."/>
            <person name="Chapman J.A."/>
            <person name="Shapiro H."/>
            <person name="Aerts A."/>
            <person name="Otillar R.P."/>
            <person name="Terry A.Y."/>
            <person name="Boore J.L."/>
            <person name="Simakov O."/>
            <person name="Marletaz F."/>
            <person name="Cho S.-J."/>
            <person name="Edsinger-Gonzales E."/>
            <person name="Havlak P."/>
            <person name="Kuo D.-H."/>
            <person name="Larsson T."/>
            <person name="Lv J."/>
            <person name="Arendt D."/>
            <person name="Savage R."/>
            <person name="Osoegawa K."/>
            <person name="de Jong P."/>
            <person name="Lindberg D.R."/>
            <person name="Seaver E.C."/>
            <person name="Weisblat D.A."/>
            <person name="Putnam N.H."/>
            <person name="Grigoriev I.V."/>
            <person name="Rokhsar D.S."/>
        </authorList>
    </citation>
    <scope>NUCLEOTIDE SEQUENCE</scope>
    <source>
        <strain evidence="4">I ESC-2004</strain>
    </source>
</reference>
<feature type="compositionally biased region" description="Low complexity" evidence="1">
    <location>
        <begin position="241"/>
        <end position="256"/>
    </location>
</feature>
<dbReference type="HOGENOM" id="CLU_1046778_0_0_1"/>
<dbReference type="EnsemblMetazoa" id="CapteT225399">
    <property type="protein sequence ID" value="CapteP225399"/>
    <property type="gene ID" value="CapteG225399"/>
</dbReference>
<dbReference type="Proteomes" id="UP000014760">
    <property type="component" value="Unassembled WGS sequence"/>
</dbReference>
<proteinExistence type="predicted"/>
<dbReference type="Pfam" id="PF15667">
    <property type="entry name" value="CMIP6"/>
    <property type="match status" value="1"/>
</dbReference>
<dbReference type="InterPro" id="IPR031365">
    <property type="entry name" value="CMIP6"/>
</dbReference>
<reference evidence="3" key="3">
    <citation type="submission" date="2015-06" db="UniProtKB">
        <authorList>
            <consortium name="EnsemblMetazoa"/>
        </authorList>
    </citation>
    <scope>IDENTIFICATION</scope>
</reference>
<feature type="compositionally biased region" description="Polar residues" evidence="1">
    <location>
        <begin position="257"/>
        <end position="266"/>
    </location>
</feature>
<feature type="region of interest" description="Disordered" evidence="1">
    <location>
        <begin position="51"/>
        <end position="73"/>
    </location>
</feature>
<reference evidence="2 4" key="2">
    <citation type="journal article" date="2013" name="Nature">
        <title>Insights into bilaterian evolution from three spiralian genomes.</title>
        <authorList>
            <person name="Simakov O."/>
            <person name="Marletaz F."/>
            <person name="Cho S.J."/>
            <person name="Edsinger-Gonzales E."/>
            <person name="Havlak P."/>
            <person name="Hellsten U."/>
            <person name="Kuo D.H."/>
            <person name="Larsson T."/>
            <person name="Lv J."/>
            <person name="Arendt D."/>
            <person name="Savage R."/>
            <person name="Osoegawa K."/>
            <person name="de Jong P."/>
            <person name="Grimwood J."/>
            <person name="Chapman J.A."/>
            <person name="Shapiro H."/>
            <person name="Aerts A."/>
            <person name="Otillar R.P."/>
            <person name="Terry A.Y."/>
            <person name="Boore J.L."/>
            <person name="Grigoriev I.V."/>
            <person name="Lindberg D.R."/>
            <person name="Seaver E.C."/>
            <person name="Weisblat D.A."/>
            <person name="Putnam N.H."/>
            <person name="Rokhsar D.S."/>
        </authorList>
    </citation>
    <scope>NUCLEOTIDE SEQUENCE</scope>
    <source>
        <strain evidence="2 4">I ESC-2004</strain>
    </source>
</reference>
<dbReference type="OrthoDB" id="9971371at2759"/>
<organism evidence="2">
    <name type="scientific">Capitella teleta</name>
    <name type="common">Polychaete worm</name>
    <dbReference type="NCBI Taxonomy" id="283909"/>
    <lineage>
        <taxon>Eukaryota</taxon>
        <taxon>Metazoa</taxon>
        <taxon>Spiralia</taxon>
        <taxon>Lophotrochozoa</taxon>
        <taxon>Annelida</taxon>
        <taxon>Polychaeta</taxon>
        <taxon>Sedentaria</taxon>
        <taxon>Scolecida</taxon>
        <taxon>Capitellidae</taxon>
        <taxon>Capitella</taxon>
    </lineage>
</organism>
<keyword evidence="4" id="KW-1185">Reference proteome</keyword>
<sequence>MAQTATDMFTSPMARKKRVMDKYEPNSYRVISVDAESIDFERSGFLPPLHSKTESNVIGQGPSGNRPAYGYRSNRPNPTNVNFLRHDVALLNEPVCNVYTSATHNNQANWWPHQSSTEPHAPAPYTFNTTVREDFQYHGAGVKRSTRHSCNPDKQPALGSVPVNFLRKSDGKQRLLKEGFSYEHQYNCRTDPQYPPRGKRHGAFVWDEFSPYETQKMLRHFGYVADKNEQTQPSSIGDKNSSTSSAASPPKTSSVSDVSPQVSKVE</sequence>
<protein>
    <submittedName>
        <fullName evidence="2 3">Uncharacterized protein</fullName>
    </submittedName>
</protein>
<dbReference type="AlphaFoldDB" id="R7UZJ2"/>
<name>R7UZJ2_CAPTE</name>
<dbReference type="OMA" id="PWASNTQ"/>
<dbReference type="PANTHER" id="PTHR35087:SF1">
    <property type="entry name" value="RIKEN CDNA 4930505A04 GENE"/>
    <property type="match status" value="1"/>
</dbReference>
<evidence type="ECO:0000313" key="2">
    <source>
        <dbReference type="EMBL" id="ELU08861.1"/>
    </source>
</evidence>
<dbReference type="PANTHER" id="PTHR35087">
    <property type="entry name" value="SIMILAR TO HYPOTHETICAL PROTEIN FLJ40298"/>
    <property type="match status" value="1"/>
</dbReference>
<dbReference type="EMBL" id="KB298689">
    <property type="protein sequence ID" value="ELU08861.1"/>
    <property type="molecule type" value="Genomic_DNA"/>
</dbReference>
<evidence type="ECO:0000313" key="3">
    <source>
        <dbReference type="EnsemblMetazoa" id="CapteP225399"/>
    </source>
</evidence>
<dbReference type="EMBL" id="AMQN01006580">
    <property type="status" value="NOT_ANNOTATED_CDS"/>
    <property type="molecule type" value="Genomic_DNA"/>
</dbReference>
<feature type="compositionally biased region" description="Polar residues" evidence="1">
    <location>
        <begin position="230"/>
        <end position="240"/>
    </location>
</feature>
<evidence type="ECO:0000313" key="4">
    <source>
        <dbReference type="Proteomes" id="UP000014760"/>
    </source>
</evidence>
<accession>R7UZJ2</accession>
<feature type="region of interest" description="Disordered" evidence="1">
    <location>
        <begin position="223"/>
        <end position="266"/>
    </location>
</feature>
<evidence type="ECO:0000256" key="1">
    <source>
        <dbReference type="SAM" id="MobiDB-lite"/>
    </source>
</evidence>
<dbReference type="STRING" id="283909.R7UZJ2"/>